<dbReference type="AlphaFoldDB" id="W4GLV4"/>
<dbReference type="EMBL" id="KI913127">
    <property type="protein sequence ID" value="ETV80014.1"/>
    <property type="molecule type" value="Genomic_DNA"/>
</dbReference>
<feature type="compositionally biased region" description="Basic and acidic residues" evidence="1">
    <location>
        <begin position="24"/>
        <end position="38"/>
    </location>
</feature>
<protein>
    <submittedName>
        <fullName evidence="2">Uncharacterized protein</fullName>
    </submittedName>
</protein>
<accession>W4GLV4</accession>
<evidence type="ECO:0000256" key="1">
    <source>
        <dbReference type="SAM" id="MobiDB-lite"/>
    </source>
</evidence>
<name>W4GLV4_APHAT</name>
<dbReference type="GeneID" id="20809198"/>
<feature type="region of interest" description="Disordered" evidence="1">
    <location>
        <begin position="107"/>
        <end position="127"/>
    </location>
</feature>
<proteinExistence type="predicted"/>
<dbReference type="VEuPathDB" id="FungiDB:H257_07202"/>
<gene>
    <name evidence="2" type="ORF">H257_07202</name>
</gene>
<organism evidence="2">
    <name type="scientific">Aphanomyces astaci</name>
    <name type="common">Crayfish plague agent</name>
    <dbReference type="NCBI Taxonomy" id="112090"/>
    <lineage>
        <taxon>Eukaryota</taxon>
        <taxon>Sar</taxon>
        <taxon>Stramenopiles</taxon>
        <taxon>Oomycota</taxon>
        <taxon>Saprolegniomycetes</taxon>
        <taxon>Saprolegniales</taxon>
        <taxon>Verrucalvaceae</taxon>
        <taxon>Aphanomyces</taxon>
    </lineage>
</organism>
<dbReference type="RefSeq" id="XP_009830950.1">
    <property type="nucleotide sequence ID" value="XM_009832648.1"/>
</dbReference>
<evidence type="ECO:0000313" key="2">
    <source>
        <dbReference type="EMBL" id="ETV80014.1"/>
    </source>
</evidence>
<feature type="region of interest" description="Disordered" evidence="1">
    <location>
        <begin position="1"/>
        <end position="38"/>
    </location>
</feature>
<reference evidence="2" key="1">
    <citation type="submission" date="2013-12" db="EMBL/GenBank/DDBJ databases">
        <title>The Genome Sequence of Aphanomyces astaci APO3.</title>
        <authorList>
            <consortium name="The Broad Institute Genomics Platform"/>
            <person name="Russ C."/>
            <person name="Tyler B."/>
            <person name="van West P."/>
            <person name="Dieguez-Uribeondo J."/>
            <person name="Young S.K."/>
            <person name="Zeng Q."/>
            <person name="Gargeya S."/>
            <person name="Fitzgerald M."/>
            <person name="Abouelleil A."/>
            <person name="Alvarado L."/>
            <person name="Chapman S.B."/>
            <person name="Gainer-Dewar J."/>
            <person name="Goldberg J."/>
            <person name="Griggs A."/>
            <person name="Gujja S."/>
            <person name="Hansen M."/>
            <person name="Howarth C."/>
            <person name="Imamovic A."/>
            <person name="Ireland A."/>
            <person name="Larimer J."/>
            <person name="McCowan C."/>
            <person name="Murphy C."/>
            <person name="Pearson M."/>
            <person name="Poon T.W."/>
            <person name="Priest M."/>
            <person name="Roberts A."/>
            <person name="Saif S."/>
            <person name="Shea T."/>
            <person name="Sykes S."/>
            <person name="Wortman J."/>
            <person name="Nusbaum C."/>
            <person name="Birren B."/>
        </authorList>
    </citation>
    <scope>NUCLEOTIDE SEQUENCE [LARGE SCALE GENOMIC DNA]</scope>
    <source>
        <strain evidence="2">APO3</strain>
    </source>
</reference>
<sequence>MEYEAKKRKASEIAEYADNSVEGRSSKADRDAKAAVKPERLGQLEQQAAADLKLQEKNLVREEAVKKARAAEDAKAKEKRAEEAKAIAAVAAKAADEAAKEAAESASKAAIGGVTDTTSGDGEHPNAAGVRGMQGKSNVKGAHGHVDLGYVRDITRRLTVVGEFDETRDDWGAQSFELQVLWMPLALECMQLARVSFHRFDEFKGAMRELHEREHLERWTVDVGQIELCNDVAFS</sequence>